<sequence length="125" mass="14898">MKRVDVCPMTTPEYSGWWTRRINDNIPELNPEDARSREEYLQVVPSELEIINHDFKRRNLEFEKRIELLEEKKIHLRLNAEVQKLEAEKLSKGKKRVEEDLDNLKIEYKKQCLSMKNVGLGKTSE</sequence>
<gene>
    <name evidence="2" type="ORF">J1N35_009593</name>
</gene>
<proteinExistence type="predicted"/>
<reference evidence="2 3" key="1">
    <citation type="journal article" date="2021" name="Plant Biotechnol. J.">
        <title>Multi-omics assisted identification of the key and species-specific regulatory components of drought-tolerant mechanisms in Gossypium stocksii.</title>
        <authorList>
            <person name="Yu D."/>
            <person name="Ke L."/>
            <person name="Zhang D."/>
            <person name="Wu Y."/>
            <person name="Sun Y."/>
            <person name="Mei J."/>
            <person name="Sun J."/>
            <person name="Sun Y."/>
        </authorList>
    </citation>
    <scope>NUCLEOTIDE SEQUENCE [LARGE SCALE GENOMIC DNA]</scope>
    <source>
        <strain evidence="3">cv. E1</strain>
        <tissue evidence="2">Leaf</tissue>
    </source>
</reference>
<organism evidence="2 3">
    <name type="scientific">Gossypium stocksii</name>
    <dbReference type="NCBI Taxonomy" id="47602"/>
    <lineage>
        <taxon>Eukaryota</taxon>
        <taxon>Viridiplantae</taxon>
        <taxon>Streptophyta</taxon>
        <taxon>Embryophyta</taxon>
        <taxon>Tracheophyta</taxon>
        <taxon>Spermatophyta</taxon>
        <taxon>Magnoliopsida</taxon>
        <taxon>eudicotyledons</taxon>
        <taxon>Gunneridae</taxon>
        <taxon>Pentapetalae</taxon>
        <taxon>rosids</taxon>
        <taxon>malvids</taxon>
        <taxon>Malvales</taxon>
        <taxon>Malvaceae</taxon>
        <taxon>Malvoideae</taxon>
        <taxon>Gossypium</taxon>
    </lineage>
</organism>
<dbReference type="PANTHER" id="PTHR48200">
    <property type="entry name" value="PROTEIN, PUTATIVE-RELATED"/>
    <property type="match status" value="1"/>
</dbReference>
<dbReference type="EMBL" id="JAIQCV010000004">
    <property type="protein sequence ID" value="KAH1105825.1"/>
    <property type="molecule type" value="Genomic_DNA"/>
</dbReference>
<name>A0A9D4ABT5_9ROSI</name>
<evidence type="ECO:0000313" key="3">
    <source>
        <dbReference type="Proteomes" id="UP000828251"/>
    </source>
</evidence>
<dbReference type="AlphaFoldDB" id="A0A9D4ABT5"/>
<protein>
    <submittedName>
        <fullName evidence="2">Uncharacterized protein</fullName>
    </submittedName>
</protein>
<evidence type="ECO:0000256" key="1">
    <source>
        <dbReference type="SAM" id="Coils"/>
    </source>
</evidence>
<comment type="caution">
    <text evidence="2">The sequence shown here is derived from an EMBL/GenBank/DDBJ whole genome shotgun (WGS) entry which is preliminary data.</text>
</comment>
<keyword evidence="3" id="KW-1185">Reference proteome</keyword>
<dbReference type="PANTHER" id="PTHR48200:SF1">
    <property type="entry name" value="AMINOTRANSFERASE-LIKE PLANT MOBILE DOMAIN-CONTAINING PROTEIN"/>
    <property type="match status" value="1"/>
</dbReference>
<evidence type="ECO:0000313" key="2">
    <source>
        <dbReference type="EMBL" id="KAH1105825.1"/>
    </source>
</evidence>
<dbReference type="Proteomes" id="UP000828251">
    <property type="component" value="Unassembled WGS sequence"/>
</dbReference>
<keyword evidence="1" id="KW-0175">Coiled coil</keyword>
<feature type="coiled-coil region" evidence="1">
    <location>
        <begin position="52"/>
        <end position="107"/>
    </location>
</feature>
<accession>A0A9D4ABT5</accession>